<dbReference type="Proteomes" id="UP000293360">
    <property type="component" value="Unassembled WGS sequence"/>
</dbReference>
<gene>
    <name evidence="1" type="ORF">DL764_010962</name>
</gene>
<evidence type="ECO:0000313" key="1">
    <source>
        <dbReference type="EMBL" id="RYO74208.1"/>
    </source>
</evidence>
<name>A0A4Q4STR0_9PEZI</name>
<comment type="caution">
    <text evidence="1">The sequence shown here is derived from an EMBL/GenBank/DDBJ whole genome shotgun (WGS) entry which is preliminary data.</text>
</comment>
<organism evidence="1 2">
    <name type="scientific">Monosporascus ibericus</name>
    <dbReference type="NCBI Taxonomy" id="155417"/>
    <lineage>
        <taxon>Eukaryota</taxon>
        <taxon>Fungi</taxon>
        <taxon>Dikarya</taxon>
        <taxon>Ascomycota</taxon>
        <taxon>Pezizomycotina</taxon>
        <taxon>Sordariomycetes</taxon>
        <taxon>Xylariomycetidae</taxon>
        <taxon>Xylariales</taxon>
        <taxon>Xylariales incertae sedis</taxon>
        <taxon>Monosporascus</taxon>
    </lineage>
</organism>
<accession>A0A4Q4STR0</accession>
<sequence>MKIYQDDIEKEVENKASLRREIDMDAYLVKLALHPSQRAAVVRERIEERPCGGVVRLPFILNNAGKA</sequence>
<reference evidence="1 2" key="1">
    <citation type="submission" date="2018-06" db="EMBL/GenBank/DDBJ databases">
        <title>Complete Genomes of Monosporascus.</title>
        <authorList>
            <person name="Robinson A.J."/>
            <person name="Natvig D.O."/>
        </authorList>
    </citation>
    <scope>NUCLEOTIDE SEQUENCE [LARGE SCALE GENOMIC DNA]</scope>
    <source>
        <strain evidence="1 2">CBS 110550</strain>
    </source>
</reference>
<keyword evidence="2" id="KW-1185">Reference proteome</keyword>
<dbReference type="EMBL" id="QJNU01001591">
    <property type="protein sequence ID" value="RYO74208.1"/>
    <property type="molecule type" value="Genomic_DNA"/>
</dbReference>
<dbReference type="AlphaFoldDB" id="A0A4Q4STR0"/>
<proteinExistence type="predicted"/>
<protein>
    <submittedName>
        <fullName evidence="1">Uncharacterized protein</fullName>
    </submittedName>
</protein>
<evidence type="ECO:0000313" key="2">
    <source>
        <dbReference type="Proteomes" id="UP000293360"/>
    </source>
</evidence>